<dbReference type="InterPro" id="IPR003615">
    <property type="entry name" value="HNH_nuc"/>
</dbReference>
<dbReference type="InterPro" id="IPR002711">
    <property type="entry name" value="HNH"/>
</dbReference>
<dbReference type="GO" id="GO:0003676">
    <property type="term" value="F:nucleic acid binding"/>
    <property type="evidence" value="ECO:0007669"/>
    <property type="project" value="InterPro"/>
</dbReference>
<evidence type="ECO:0000313" key="3">
    <source>
        <dbReference type="Proteomes" id="UP000037109"/>
    </source>
</evidence>
<reference evidence="3" key="1">
    <citation type="submission" date="2015-07" db="EMBL/GenBank/DDBJ databases">
        <title>Fjat-10036 dsm4.</title>
        <authorList>
            <person name="Liu B."/>
            <person name="Wang J."/>
            <person name="Zhu Y."/>
            <person name="Liu G."/>
            <person name="Chen Q."/>
            <person name="Chen Z."/>
            <person name="Lan J."/>
            <person name="Che J."/>
            <person name="Ge C."/>
            <person name="Shi H."/>
            <person name="Pan Z."/>
            <person name="Liu X."/>
        </authorList>
    </citation>
    <scope>NUCLEOTIDE SEQUENCE [LARGE SCALE GENOMIC DNA]</scope>
    <source>
        <strain evidence="3">DSM 4</strain>
    </source>
</reference>
<evidence type="ECO:0000259" key="1">
    <source>
        <dbReference type="Pfam" id="PF01844"/>
    </source>
</evidence>
<evidence type="ECO:0000313" key="2">
    <source>
        <dbReference type="EMBL" id="KON87440.1"/>
    </source>
</evidence>
<dbReference type="STRING" id="1459.AF332_11785"/>
<proteinExistence type="predicted"/>
<dbReference type="PATRIC" id="fig|1459.3.peg.2538"/>
<dbReference type="AlphaFoldDB" id="A0A0M0GC26"/>
<accession>A0A0M0GC26</accession>
<protein>
    <recommendedName>
        <fullName evidence="1">HNH domain-containing protein</fullName>
    </recommendedName>
</protein>
<feature type="domain" description="HNH" evidence="1">
    <location>
        <begin position="141"/>
        <end position="188"/>
    </location>
</feature>
<dbReference type="Pfam" id="PF01844">
    <property type="entry name" value="HNH"/>
    <property type="match status" value="1"/>
</dbReference>
<gene>
    <name evidence="2" type="ORF">AF332_11785</name>
</gene>
<dbReference type="EMBL" id="LGUF01000007">
    <property type="protein sequence ID" value="KON87440.1"/>
    <property type="molecule type" value="Genomic_DNA"/>
</dbReference>
<dbReference type="GO" id="GO:0004519">
    <property type="term" value="F:endonuclease activity"/>
    <property type="evidence" value="ECO:0007669"/>
    <property type="project" value="InterPro"/>
</dbReference>
<dbReference type="GO" id="GO:0008270">
    <property type="term" value="F:zinc ion binding"/>
    <property type="evidence" value="ECO:0007669"/>
    <property type="project" value="InterPro"/>
</dbReference>
<name>A0A0M0GC26_SPOGL</name>
<dbReference type="Gene3D" id="1.10.30.50">
    <property type="match status" value="1"/>
</dbReference>
<sequence length="230" mass="27996">MQIKAVLYWDLRGDTMKLCSDCKLEKSVDDFYSQEKYSKRKGKYIYYQPYCKNCATLRVLKWEDNNRERKNARMKKWSSKPENIPTLRRNQKNYRMRGKQLEWQRNNKDKLREYNKKREEKIHKITDQEWNACKNYFNNECAYCGMTYTEHKNQHNQDLHREHVEPEGKDDLSNCIPSCKNCNSSKGTKLINEWYNISNKKFSVERLTAINKWLNEDYKKYMENNACFLI</sequence>
<comment type="caution">
    <text evidence="2">The sequence shown here is derived from an EMBL/GenBank/DDBJ whole genome shotgun (WGS) entry which is preliminary data.</text>
</comment>
<organism evidence="2 3">
    <name type="scientific">Sporosarcina globispora</name>
    <name type="common">Bacillus globisporus</name>
    <dbReference type="NCBI Taxonomy" id="1459"/>
    <lineage>
        <taxon>Bacteria</taxon>
        <taxon>Bacillati</taxon>
        <taxon>Bacillota</taxon>
        <taxon>Bacilli</taxon>
        <taxon>Bacillales</taxon>
        <taxon>Caryophanaceae</taxon>
        <taxon>Sporosarcina</taxon>
    </lineage>
</organism>
<dbReference type="CDD" id="cd00085">
    <property type="entry name" value="HNHc"/>
    <property type="match status" value="1"/>
</dbReference>
<dbReference type="Proteomes" id="UP000037109">
    <property type="component" value="Unassembled WGS sequence"/>
</dbReference>
<keyword evidence="3" id="KW-1185">Reference proteome</keyword>